<dbReference type="AlphaFoldDB" id="A0A4Z2EUX6"/>
<sequence>MLPLQVEDQLLAGPAPFQVRALQLLPHGAHLSLQLLDALLQQHHGVQLRPGVRLLAAPLLLLLHGRGGVVGVPLLVDAAHAVGVLRPQRVGLPPVEQLQLADPQLAALLQAPRAALATLLRGARVGEQRLQPALGGGAALLRAAALLLVAPPQLLGLLAEVLLQERQLLLLLRQLVHALADLALQRPVLLLQAGRRLGELLTLVPQRRLVFLPHGAHAAGVPLHQGAHVVTRLLAAAHVSLVQRPEPARHVRHLRLDQGAAHAQRGAREAARRAAAQESADHLGQAGPLPAALHLLGVPLQDGGLPLQLVGQPVVSVLQRVGATGGRRPGQVAVHHFLGRPSSLLRFYLLHVGGEVRGAGGARLRFTKPKVVLHFLYDTCQIGPPGGLHDAPQRHLPLAEVGVGERQLLLQDAELLLVAEPEVLDGEDQLGLHHGVEDVYVYVSAALSGRSSARLRLLQLFTE</sequence>
<gene>
    <name evidence="1" type="ORF">EYF80_057255</name>
</gene>
<proteinExistence type="predicted"/>
<name>A0A4Z2EUX6_9TELE</name>
<evidence type="ECO:0000313" key="1">
    <source>
        <dbReference type="EMBL" id="TNN32583.1"/>
    </source>
</evidence>
<dbReference type="EMBL" id="SRLO01002605">
    <property type="protein sequence ID" value="TNN32583.1"/>
    <property type="molecule type" value="Genomic_DNA"/>
</dbReference>
<evidence type="ECO:0000313" key="2">
    <source>
        <dbReference type="Proteomes" id="UP000314294"/>
    </source>
</evidence>
<accession>A0A4Z2EUX6</accession>
<comment type="caution">
    <text evidence="1">The sequence shown here is derived from an EMBL/GenBank/DDBJ whole genome shotgun (WGS) entry which is preliminary data.</text>
</comment>
<organism evidence="1 2">
    <name type="scientific">Liparis tanakae</name>
    <name type="common">Tanaka's snailfish</name>
    <dbReference type="NCBI Taxonomy" id="230148"/>
    <lineage>
        <taxon>Eukaryota</taxon>
        <taxon>Metazoa</taxon>
        <taxon>Chordata</taxon>
        <taxon>Craniata</taxon>
        <taxon>Vertebrata</taxon>
        <taxon>Euteleostomi</taxon>
        <taxon>Actinopterygii</taxon>
        <taxon>Neopterygii</taxon>
        <taxon>Teleostei</taxon>
        <taxon>Neoteleostei</taxon>
        <taxon>Acanthomorphata</taxon>
        <taxon>Eupercaria</taxon>
        <taxon>Perciformes</taxon>
        <taxon>Cottioidei</taxon>
        <taxon>Cottales</taxon>
        <taxon>Liparidae</taxon>
        <taxon>Liparis</taxon>
    </lineage>
</organism>
<reference evidence="1 2" key="1">
    <citation type="submission" date="2019-03" db="EMBL/GenBank/DDBJ databases">
        <title>First draft genome of Liparis tanakae, snailfish: a comprehensive survey of snailfish specific genes.</title>
        <authorList>
            <person name="Kim W."/>
            <person name="Song I."/>
            <person name="Jeong J.-H."/>
            <person name="Kim D."/>
            <person name="Kim S."/>
            <person name="Ryu S."/>
            <person name="Song J.Y."/>
            <person name="Lee S.K."/>
        </authorList>
    </citation>
    <scope>NUCLEOTIDE SEQUENCE [LARGE SCALE GENOMIC DNA]</scope>
    <source>
        <tissue evidence="1">Muscle</tissue>
    </source>
</reference>
<dbReference type="Proteomes" id="UP000314294">
    <property type="component" value="Unassembled WGS sequence"/>
</dbReference>
<keyword evidence="2" id="KW-1185">Reference proteome</keyword>
<protein>
    <submittedName>
        <fullName evidence="1">Uncharacterized protein</fullName>
    </submittedName>
</protein>